<evidence type="ECO:0008006" key="4">
    <source>
        <dbReference type="Google" id="ProtNLM"/>
    </source>
</evidence>
<sequence length="326" mass="37756">MSISNLQKCTICLSNVDRTTHGYLRHLRQVHGNDHLFNTSCPLCDSNFIYTNLKSFINHFRKHDFNSSSQDHSSLSLALPFNDFNLDNHDDTDDSQQIQQASVWQSEHHGALDEIRKFYVKMLLKVREGHVLPGNIMKTMALSITCLLENFSYYLLSKLNINVDNVISYNFNNDIEKNIFEISRNEDSFIAACQSYFKFVKPKEILLPTEEKQGKICIKNMKQISSNDKQLKNYDWIELLRGVVNPLMGKNAIHKLTTFYFSIDDLPARHNSSLSAVHLLLLYYKKDFDDEKNRKILFAQLSKDLNSLEEDGLILPGDKNPTYFTI</sequence>
<reference evidence="1" key="1">
    <citation type="submission" date="2021-02" db="EMBL/GenBank/DDBJ databases">
        <authorList>
            <person name="Nowell W R."/>
        </authorList>
    </citation>
    <scope>NUCLEOTIDE SEQUENCE</scope>
</reference>
<feature type="non-terminal residue" evidence="1">
    <location>
        <position position="1"/>
    </location>
</feature>
<dbReference type="EMBL" id="CAJNOW010010488">
    <property type="protein sequence ID" value="CAF1581508.1"/>
    <property type="molecule type" value="Genomic_DNA"/>
</dbReference>
<dbReference type="OrthoDB" id="10044445at2759"/>
<dbReference type="Proteomes" id="UP000681720">
    <property type="component" value="Unassembled WGS sequence"/>
</dbReference>
<evidence type="ECO:0000313" key="1">
    <source>
        <dbReference type="EMBL" id="CAF1581508.1"/>
    </source>
</evidence>
<feature type="non-terminal residue" evidence="1">
    <location>
        <position position="326"/>
    </location>
</feature>
<accession>A0A815ZEK0</accession>
<evidence type="ECO:0000313" key="3">
    <source>
        <dbReference type="Proteomes" id="UP000663834"/>
    </source>
</evidence>
<organism evidence="1 3">
    <name type="scientific">Rotaria magnacalcarata</name>
    <dbReference type="NCBI Taxonomy" id="392030"/>
    <lineage>
        <taxon>Eukaryota</taxon>
        <taxon>Metazoa</taxon>
        <taxon>Spiralia</taxon>
        <taxon>Gnathifera</taxon>
        <taxon>Rotifera</taxon>
        <taxon>Eurotatoria</taxon>
        <taxon>Bdelloidea</taxon>
        <taxon>Philodinida</taxon>
        <taxon>Philodinidae</taxon>
        <taxon>Rotaria</taxon>
    </lineage>
</organism>
<name>A0A815ZEK0_9BILA</name>
<dbReference type="Proteomes" id="UP000663834">
    <property type="component" value="Unassembled WGS sequence"/>
</dbReference>
<proteinExistence type="predicted"/>
<dbReference type="AlphaFoldDB" id="A0A815ZEK0"/>
<dbReference type="EMBL" id="CAJOBJ010273274">
    <property type="protein sequence ID" value="CAF5133931.1"/>
    <property type="molecule type" value="Genomic_DNA"/>
</dbReference>
<protein>
    <recommendedName>
        <fullName evidence="4">C2H2-type domain-containing protein</fullName>
    </recommendedName>
</protein>
<gene>
    <name evidence="2" type="ORF">GIL414_LOCUS64145</name>
    <name evidence="1" type="ORF">KQP761_LOCUS20206</name>
</gene>
<evidence type="ECO:0000313" key="2">
    <source>
        <dbReference type="EMBL" id="CAF5133931.1"/>
    </source>
</evidence>
<comment type="caution">
    <text evidence="1">The sequence shown here is derived from an EMBL/GenBank/DDBJ whole genome shotgun (WGS) entry which is preliminary data.</text>
</comment>